<evidence type="ECO:0000313" key="7">
    <source>
        <dbReference type="EMBL" id="MED5017242.1"/>
    </source>
</evidence>
<protein>
    <submittedName>
        <fullName evidence="7">Glycosyl hydrolase family 18 protein</fullName>
    </submittedName>
</protein>
<dbReference type="Proteomes" id="UP001343257">
    <property type="component" value="Unassembled WGS sequence"/>
</dbReference>
<dbReference type="InterPro" id="IPR012854">
    <property type="entry name" value="Cu_amine_oxidase-like_N"/>
</dbReference>
<organism evidence="7 8">
    <name type="scientific">Paenibacillus chibensis</name>
    <dbReference type="NCBI Taxonomy" id="59846"/>
    <lineage>
        <taxon>Bacteria</taxon>
        <taxon>Bacillati</taxon>
        <taxon>Bacillota</taxon>
        <taxon>Bacilli</taxon>
        <taxon>Bacillales</taxon>
        <taxon>Paenibacillaceae</taxon>
        <taxon>Paenibacillus</taxon>
    </lineage>
</organism>
<evidence type="ECO:0000256" key="3">
    <source>
        <dbReference type="RuleBase" id="RU000489"/>
    </source>
</evidence>
<gene>
    <name evidence="7" type="ORF">P9847_07940</name>
</gene>
<keyword evidence="2 3" id="KW-0326">Glycosidase</keyword>
<evidence type="ECO:0000256" key="4">
    <source>
        <dbReference type="RuleBase" id="RU004453"/>
    </source>
</evidence>
<dbReference type="InterPro" id="IPR001223">
    <property type="entry name" value="Glyco_hydro18_cat"/>
</dbReference>
<comment type="similarity">
    <text evidence="4">Belongs to the glycosyl hydrolase 18 family.</text>
</comment>
<proteinExistence type="inferred from homology"/>
<dbReference type="GO" id="GO:0016787">
    <property type="term" value="F:hydrolase activity"/>
    <property type="evidence" value="ECO:0007669"/>
    <property type="project" value="UniProtKB-KW"/>
</dbReference>
<dbReference type="SUPFAM" id="SSF55383">
    <property type="entry name" value="Copper amine oxidase, domain N"/>
    <property type="match status" value="1"/>
</dbReference>
<reference evidence="7 8" key="1">
    <citation type="submission" date="2023-03" db="EMBL/GenBank/DDBJ databases">
        <title>Bacillus Genome Sequencing.</title>
        <authorList>
            <person name="Dunlap C."/>
        </authorList>
    </citation>
    <scope>NUCLEOTIDE SEQUENCE [LARGE SCALE GENOMIC DNA]</scope>
    <source>
        <strain evidence="7 8">NRS-52</strain>
    </source>
</reference>
<dbReference type="Gene3D" id="3.30.457.10">
    <property type="entry name" value="Copper amine oxidase-like, N-terminal domain"/>
    <property type="match status" value="1"/>
</dbReference>
<dbReference type="Pfam" id="PF00704">
    <property type="entry name" value="Glyco_hydro_18"/>
    <property type="match status" value="1"/>
</dbReference>
<keyword evidence="8" id="KW-1185">Reference proteome</keyword>
<evidence type="ECO:0000256" key="1">
    <source>
        <dbReference type="ARBA" id="ARBA00022801"/>
    </source>
</evidence>
<dbReference type="SUPFAM" id="SSF51445">
    <property type="entry name" value="(Trans)glycosidases"/>
    <property type="match status" value="1"/>
</dbReference>
<dbReference type="Gene3D" id="3.20.20.80">
    <property type="entry name" value="Glycosidases"/>
    <property type="match status" value="1"/>
</dbReference>
<dbReference type="InterPro" id="IPR001579">
    <property type="entry name" value="Glyco_hydro_18_chit_AS"/>
</dbReference>
<dbReference type="Gene3D" id="3.10.50.10">
    <property type="match status" value="1"/>
</dbReference>
<dbReference type="SMART" id="SM00636">
    <property type="entry name" value="Glyco_18"/>
    <property type="match status" value="1"/>
</dbReference>
<accession>A0ABU6PQZ9</accession>
<dbReference type="PROSITE" id="PS51910">
    <property type="entry name" value="GH18_2"/>
    <property type="match status" value="1"/>
</dbReference>
<dbReference type="PANTHER" id="PTHR46066">
    <property type="entry name" value="CHITINASE DOMAIN-CONTAINING PROTEIN 1 FAMILY MEMBER"/>
    <property type="match status" value="1"/>
</dbReference>
<dbReference type="EMBL" id="JARTLD010000019">
    <property type="protein sequence ID" value="MED5017242.1"/>
    <property type="molecule type" value="Genomic_DNA"/>
</dbReference>
<dbReference type="InterPro" id="IPR036582">
    <property type="entry name" value="Mao_N_sf"/>
</dbReference>
<dbReference type="PROSITE" id="PS01095">
    <property type="entry name" value="GH18_1"/>
    <property type="match status" value="1"/>
</dbReference>
<keyword evidence="1 3" id="KW-0378">Hydrolase</keyword>
<evidence type="ECO:0000313" key="8">
    <source>
        <dbReference type="Proteomes" id="UP001343257"/>
    </source>
</evidence>
<dbReference type="InterPro" id="IPR029070">
    <property type="entry name" value="Chitinase_insertion_sf"/>
</dbReference>
<comment type="caution">
    <text evidence="7">The sequence shown here is derived from an EMBL/GenBank/DDBJ whole genome shotgun (WGS) entry which is preliminary data.</text>
</comment>
<name>A0ABU6PQZ9_9BACL</name>
<sequence>MTRSRRRGRRSSAKRRFAVVLGLCLIAAGAYITVTQILPNPLHAKPDWKGLDKPIFVKGELLDEGAAGSGEQLKLPLSVLQETIDPNIRYEKGTQSLILTTPERVMHLQTGETEAQLNNKQVQLRFAPEEKNGMLYMPVQPLKELYGIDFHEDPNTGAVLLMKAGDTIQMGSVKGAADSKTPMRKGASKHEPILADMPGGTAVRVWNAEESWYFVQMDNGYAGYVPKSKITIGAKKKIEAVTEEATPAQRSWKGKPVNLAWEAVYQKKPDPSVIDQLSGVNVVSPTWFSIIDGQGNVRSNADTTYVTKAHAKGMEVWGLLNNSFDPEITTNAMATYETRLNTINQTLQFAKMYHLDGINLDFENVKTKDGENVSQFVRELKPLARAMGLIVSVDVTPKSGSEMWSRFLDRRSLGETADFIVLMAYDEHWASSPTAGSVSSLPWTEAAVRKILDEDAVPPEKLILAVPLYTRIWSEEVKDGKTKISSKAVGMKTVNDILTEKKLKPKYLDDVKQNYVEYTEDGVLKKIWIEDQTSLKERVKLAKELNLGGVAAWTRSFGTEEAWNVLKSISP</sequence>
<dbReference type="InterPro" id="IPR011583">
    <property type="entry name" value="Chitinase_II/V-like_cat"/>
</dbReference>
<dbReference type="Pfam" id="PF07833">
    <property type="entry name" value="Cu_amine_oxidN1"/>
    <property type="match status" value="1"/>
</dbReference>
<evidence type="ECO:0000256" key="2">
    <source>
        <dbReference type="ARBA" id="ARBA00023295"/>
    </source>
</evidence>
<dbReference type="RefSeq" id="WP_328276800.1">
    <property type="nucleotide sequence ID" value="NZ_JARTLD010000019.1"/>
</dbReference>
<dbReference type="InterPro" id="IPR017853">
    <property type="entry name" value="GH"/>
</dbReference>
<feature type="domain" description="GH18" evidence="6">
    <location>
        <begin position="256"/>
        <end position="571"/>
    </location>
</feature>
<dbReference type="Gene3D" id="2.30.30.40">
    <property type="entry name" value="SH3 Domains"/>
    <property type="match status" value="1"/>
</dbReference>
<evidence type="ECO:0000259" key="6">
    <source>
        <dbReference type="PROSITE" id="PS51910"/>
    </source>
</evidence>
<dbReference type="PANTHER" id="PTHR46066:SF2">
    <property type="entry name" value="CHITINASE DOMAIN-CONTAINING PROTEIN 1"/>
    <property type="match status" value="1"/>
</dbReference>
<evidence type="ECO:0000256" key="5">
    <source>
        <dbReference type="SAM" id="MobiDB-lite"/>
    </source>
</evidence>
<feature type="region of interest" description="Disordered" evidence="5">
    <location>
        <begin position="174"/>
        <end position="194"/>
    </location>
</feature>